<name>A0A347ZQD5_9CHLR</name>
<feature type="transmembrane region" description="Helical" evidence="1">
    <location>
        <begin position="561"/>
        <end position="581"/>
    </location>
</feature>
<feature type="transmembrane region" description="Helical" evidence="1">
    <location>
        <begin position="267"/>
        <end position="284"/>
    </location>
</feature>
<dbReference type="EMBL" id="QUMS01000004">
    <property type="protein sequence ID" value="REG06154.1"/>
    <property type="molecule type" value="Genomic_DNA"/>
</dbReference>
<keyword evidence="1" id="KW-1133">Transmembrane helix</keyword>
<feature type="transmembrane region" description="Helical" evidence="1">
    <location>
        <begin position="204"/>
        <end position="228"/>
    </location>
</feature>
<feature type="transmembrane region" description="Helical" evidence="1">
    <location>
        <begin position="121"/>
        <end position="141"/>
    </location>
</feature>
<proteinExistence type="predicted"/>
<reference evidence="2 3" key="1">
    <citation type="submission" date="2018-08" db="EMBL/GenBank/DDBJ databases">
        <title>Genomic Encyclopedia of Type Strains, Phase IV (KMG-IV): sequencing the most valuable type-strain genomes for metagenomic binning, comparative biology and taxonomic classification.</title>
        <authorList>
            <person name="Goeker M."/>
        </authorList>
    </citation>
    <scope>NUCLEOTIDE SEQUENCE [LARGE SCALE GENOMIC DNA]</scope>
    <source>
        <strain evidence="2 3">DSM 23923</strain>
    </source>
</reference>
<organism evidence="2 3">
    <name type="scientific">Pelolinea submarina</name>
    <dbReference type="NCBI Taxonomy" id="913107"/>
    <lineage>
        <taxon>Bacteria</taxon>
        <taxon>Bacillati</taxon>
        <taxon>Chloroflexota</taxon>
        <taxon>Anaerolineae</taxon>
        <taxon>Anaerolineales</taxon>
        <taxon>Anaerolineaceae</taxon>
        <taxon>Pelolinea</taxon>
    </lineage>
</organism>
<feature type="transmembrane region" description="Helical" evidence="1">
    <location>
        <begin position="522"/>
        <end position="541"/>
    </location>
</feature>
<keyword evidence="1" id="KW-0812">Transmembrane</keyword>
<sequence>MWIIVYFVLTTLETISLFIYNLLQVSSPQEQVWMQYSTERLGILAVLLLVCVIFIFLTIQAFRSKPAKHIYMEKALASQNCLWLMMSLSLFASIALSYLLIQSDAFFGDYLAIYRNLRPVIFWLLLVCLQTFFFVFTWYCVHFSEKPQADVPALQISEMSIVLAVFAAGLLLKFIFVLPNGYGMLKDVGETKYLYMLQYFNEGIFLHSATTFTTHYPPLYPLSLMAVYSVRDYAYESIKLINALAASSLVFPVYFLARRFFERKTSLAVIIVTSLIPFQFLLPIRLLSENLYFPLLLLAVYLVFTQPEDIHFRFPWDCLTGFVLGLLYLTRYISLALIPFLMLVWWLKPFNGQHAVFRISGQKVLYALLVLFLAGITFLPWVNIGLENNLPISQMLGFGIAANTNPAQLTLVNLVKWVAFYGAYFILLAAPVLNLLGIALGSFRLKDLADEKNRWILTVMILVLAFGLAIVRHSWRADYNLELPKRLMGRYVIYFVPVFILTAFLARGSFLKGKYRNLADFLLRFELFPFLLIVISYLLVIKGSLLPVNSDFIHPLISIDGYYIKLLGPYFFLLLAVLYTGSNLLLWFGKQGFLKFTLAGLVVYYLVGQPAYMQLMASEQSAQQMGKIALDAMLEKNSDAGEPLSYEILLPAELSRDELDDAAWTIFIRHPLSQWEVGRYLPEKIDKLSADVGIILLPLSDAQNSLKGDFDQVTINSDYYALQFIDSSVQQKD</sequence>
<accession>A0A347ZQD5</accession>
<evidence type="ECO:0000313" key="2">
    <source>
        <dbReference type="EMBL" id="REG06154.1"/>
    </source>
</evidence>
<feature type="transmembrane region" description="Helical" evidence="1">
    <location>
        <begin position="240"/>
        <end position="261"/>
    </location>
</feature>
<keyword evidence="2" id="KW-0808">Transferase</keyword>
<keyword evidence="2" id="KW-0328">Glycosyltransferase</keyword>
<feature type="transmembrane region" description="Helical" evidence="1">
    <location>
        <begin position="418"/>
        <end position="443"/>
    </location>
</feature>
<evidence type="ECO:0000313" key="3">
    <source>
        <dbReference type="Proteomes" id="UP000256388"/>
    </source>
</evidence>
<protein>
    <submittedName>
        <fullName evidence="2">Dolichyl-phosphate-mannose-protein mannosyltransferase</fullName>
    </submittedName>
</protein>
<feature type="transmembrane region" description="Helical" evidence="1">
    <location>
        <begin position="161"/>
        <end position="184"/>
    </location>
</feature>
<feature type="transmembrane region" description="Helical" evidence="1">
    <location>
        <begin position="593"/>
        <end position="612"/>
    </location>
</feature>
<dbReference type="Proteomes" id="UP000256388">
    <property type="component" value="Unassembled WGS sequence"/>
</dbReference>
<feature type="transmembrane region" description="Helical" evidence="1">
    <location>
        <begin position="291"/>
        <end position="307"/>
    </location>
</feature>
<dbReference type="GO" id="GO:0016757">
    <property type="term" value="F:glycosyltransferase activity"/>
    <property type="evidence" value="ECO:0007669"/>
    <property type="project" value="UniProtKB-KW"/>
</dbReference>
<keyword evidence="1" id="KW-0472">Membrane</keyword>
<feature type="transmembrane region" description="Helical" evidence="1">
    <location>
        <begin position="5"/>
        <end position="23"/>
    </location>
</feature>
<feature type="transmembrane region" description="Helical" evidence="1">
    <location>
        <begin position="491"/>
        <end position="510"/>
    </location>
</feature>
<feature type="transmembrane region" description="Helical" evidence="1">
    <location>
        <begin position="455"/>
        <end position="471"/>
    </location>
</feature>
<gene>
    <name evidence="2" type="ORF">DFR64_2586</name>
</gene>
<feature type="transmembrane region" description="Helical" evidence="1">
    <location>
        <begin position="319"/>
        <end position="344"/>
    </location>
</feature>
<keyword evidence="3" id="KW-1185">Reference proteome</keyword>
<comment type="caution">
    <text evidence="2">The sequence shown here is derived from an EMBL/GenBank/DDBJ whole genome shotgun (WGS) entry which is preliminary data.</text>
</comment>
<dbReference type="OrthoDB" id="9756266at2"/>
<dbReference type="RefSeq" id="WP_116225854.1">
    <property type="nucleotide sequence ID" value="NZ_AP018437.1"/>
</dbReference>
<feature type="transmembrane region" description="Helical" evidence="1">
    <location>
        <begin position="82"/>
        <end position="101"/>
    </location>
</feature>
<feature type="transmembrane region" description="Helical" evidence="1">
    <location>
        <begin position="43"/>
        <end position="62"/>
    </location>
</feature>
<feature type="transmembrane region" description="Helical" evidence="1">
    <location>
        <begin position="364"/>
        <end position="382"/>
    </location>
</feature>
<evidence type="ECO:0000256" key="1">
    <source>
        <dbReference type="SAM" id="Phobius"/>
    </source>
</evidence>
<dbReference type="AlphaFoldDB" id="A0A347ZQD5"/>